<evidence type="ECO:0000313" key="3">
    <source>
        <dbReference type="EMBL" id="JAD95575.1"/>
    </source>
</evidence>
<evidence type="ECO:0000256" key="2">
    <source>
        <dbReference type="SAM" id="SignalP"/>
    </source>
</evidence>
<protein>
    <recommendedName>
        <fullName evidence="4">Secreted protein</fullName>
    </recommendedName>
</protein>
<keyword evidence="1" id="KW-0812">Transmembrane</keyword>
<sequence length="116" mass="12156">MTGTSLITGTISAAFLAASLSCTSISFVSLYCSCTSCNAACNFAFSCDLASSRSALMRFSNCSRHVSSSTCFSSLFLAACKAPVSRAAILSFRSSFLAIFPLQAHCVVIAAFFVLE</sequence>
<organism evidence="3">
    <name type="scientific">Arundo donax</name>
    <name type="common">Giant reed</name>
    <name type="synonym">Donax arundinaceus</name>
    <dbReference type="NCBI Taxonomy" id="35708"/>
    <lineage>
        <taxon>Eukaryota</taxon>
        <taxon>Viridiplantae</taxon>
        <taxon>Streptophyta</taxon>
        <taxon>Embryophyta</taxon>
        <taxon>Tracheophyta</taxon>
        <taxon>Spermatophyta</taxon>
        <taxon>Magnoliopsida</taxon>
        <taxon>Liliopsida</taxon>
        <taxon>Poales</taxon>
        <taxon>Poaceae</taxon>
        <taxon>PACMAD clade</taxon>
        <taxon>Arundinoideae</taxon>
        <taxon>Arundineae</taxon>
        <taxon>Arundo</taxon>
    </lineage>
</organism>
<reference evidence="3" key="1">
    <citation type="submission" date="2014-09" db="EMBL/GenBank/DDBJ databases">
        <authorList>
            <person name="Magalhaes I.L.F."/>
            <person name="Oliveira U."/>
            <person name="Santos F.R."/>
            <person name="Vidigal T.H.D.A."/>
            <person name="Brescovit A.D."/>
            <person name="Santos A.J."/>
        </authorList>
    </citation>
    <scope>NUCLEOTIDE SEQUENCE</scope>
    <source>
        <tissue evidence="3">Shoot tissue taken approximately 20 cm above the soil surface</tissue>
    </source>
</reference>
<dbReference type="EMBL" id="GBRH01202320">
    <property type="protein sequence ID" value="JAD95575.1"/>
    <property type="molecule type" value="Transcribed_RNA"/>
</dbReference>
<keyword evidence="1" id="KW-0472">Membrane</keyword>
<proteinExistence type="predicted"/>
<keyword evidence="1" id="KW-1133">Transmembrane helix</keyword>
<feature type="transmembrane region" description="Helical" evidence="1">
    <location>
        <begin position="96"/>
        <end position="115"/>
    </location>
</feature>
<accession>A0A0A9ECI5</accession>
<evidence type="ECO:0008006" key="4">
    <source>
        <dbReference type="Google" id="ProtNLM"/>
    </source>
</evidence>
<keyword evidence="2" id="KW-0732">Signal</keyword>
<name>A0A0A9ECI5_ARUDO</name>
<dbReference type="AlphaFoldDB" id="A0A0A9ECI5"/>
<evidence type="ECO:0000256" key="1">
    <source>
        <dbReference type="SAM" id="Phobius"/>
    </source>
</evidence>
<feature type="chain" id="PRO_5002064234" description="Secreted protein" evidence="2">
    <location>
        <begin position="22"/>
        <end position="116"/>
    </location>
</feature>
<reference evidence="3" key="2">
    <citation type="journal article" date="2015" name="Data Brief">
        <title>Shoot transcriptome of the giant reed, Arundo donax.</title>
        <authorList>
            <person name="Barrero R.A."/>
            <person name="Guerrero F.D."/>
            <person name="Moolhuijzen P."/>
            <person name="Goolsby J.A."/>
            <person name="Tidwell J."/>
            <person name="Bellgard S.E."/>
            <person name="Bellgard M.I."/>
        </authorList>
    </citation>
    <scope>NUCLEOTIDE SEQUENCE</scope>
    <source>
        <tissue evidence="3">Shoot tissue taken approximately 20 cm above the soil surface</tissue>
    </source>
</reference>
<feature type="signal peptide" evidence="2">
    <location>
        <begin position="1"/>
        <end position="21"/>
    </location>
</feature>